<dbReference type="AlphaFoldDB" id="A0A5E5ACR8"/>
<organism evidence="2 3">
    <name type="scientific">Pandoraea captiosa</name>
    <dbReference type="NCBI Taxonomy" id="2508302"/>
    <lineage>
        <taxon>Bacteria</taxon>
        <taxon>Pseudomonadati</taxon>
        <taxon>Pseudomonadota</taxon>
        <taxon>Betaproteobacteria</taxon>
        <taxon>Burkholderiales</taxon>
        <taxon>Burkholderiaceae</taxon>
        <taxon>Pandoraea</taxon>
    </lineage>
</organism>
<proteinExistence type="predicted"/>
<evidence type="ECO:0000313" key="3">
    <source>
        <dbReference type="Proteomes" id="UP000414136"/>
    </source>
</evidence>
<reference evidence="2 3" key="1">
    <citation type="submission" date="2019-08" db="EMBL/GenBank/DDBJ databases">
        <authorList>
            <person name="Peeters C."/>
        </authorList>
    </citation>
    <scope>NUCLEOTIDE SEQUENCE [LARGE SCALE GENOMIC DNA]</scope>
    <source>
        <strain evidence="2 3">LMG 31118</strain>
    </source>
</reference>
<keyword evidence="1" id="KW-0812">Transmembrane</keyword>
<gene>
    <name evidence="2" type="ORF">PCA31118_03844</name>
</gene>
<sequence length="34" mass="3695">MTPLIRSLRHHPLRLLMGAAINLGGAATLLVHLH</sequence>
<feature type="transmembrane region" description="Helical" evidence="1">
    <location>
        <begin position="12"/>
        <end position="33"/>
    </location>
</feature>
<evidence type="ECO:0000256" key="1">
    <source>
        <dbReference type="SAM" id="Phobius"/>
    </source>
</evidence>
<keyword evidence="1" id="KW-1133">Transmembrane helix</keyword>
<keyword evidence="3" id="KW-1185">Reference proteome</keyword>
<dbReference type="Proteomes" id="UP000414136">
    <property type="component" value="Unassembled WGS sequence"/>
</dbReference>
<dbReference type="EMBL" id="CABPSQ010000008">
    <property type="protein sequence ID" value="VVE71399.1"/>
    <property type="molecule type" value="Genomic_DNA"/>
</dbReference>
<name>A0A5E5ACR8_9BURK</name>
<protein>
    <submittedName>
        <fullName evidence="2">Uncharacterized protein</fullName>
    </submittedName>
</protein>
<evidence type="ECO:0000313" key="2">
    <source>
        <dbReference type="EMBL" id="VVE71399.1"/>
    </source>
</evidence>
<accession>A0A5E5ACR8</accession>
<keyword evidence="1" id="KW-0472">Membrane</keyword>